<dbReference type="PANTHER" id="PTHR31506">
    <property type="entry name" value="BES1/BZR1 HOMOLOG PROTEIN 3-RELATED"/>
    <property type="match status" value="1"/>
</dbReference>
<evidence type="ECO:0000313" key="7">
    <source>
        <dbReference type="EMBL" id="GBG69676.1"/>
    </source>
</evidence>
<keyword evidence="4" id="KW-0804">Transcription</keyword>
<dbReference type="GO" id="GO:0009742">
    <property type="term" value="P:brassinosteroid mediated signaling pathway"/>
    <property type="evidence" value="ECO:0007669"/>
    <property type="project" value="InterPro"/>
</dbReference>
<dbReference type="GO" id="GO:0003677">
    <property type="term" value="F:DNA binding"/>
    <property type="evidence" value="ECO:0007669"/>
    <property type="project" value="UniProtKB-KW"/>
</dbReference>
<proteinExistence type="inferred from homology"/>
<dbReference type="Pfam" id="PF05687">
    <property type="entry name" value="BES1_N"/>
    <property type="match status" value="1"/>
</dbReference>
<dbReference type="InterPro" id="IPR008540">
    <property type="entry name" value="BES1_N"/>
</dbReference>
<evidence type="ECO:0000256" key="2">
    <source>
        <dbReference type="ARBA" id="ARBA00023015"/>
    </source>
</evidence>
<keyword evidence="3" id="KW-0238">DNA-binding</keyword>
<reference evidence="7 8" key="1">
    <citation type="journal article" date="2018" name="Cell">
        <title>The Chara Genome: Secondary Complexity and Implications for Plant Terrestrialization.</title>
        <authorList>
            <person name="Nishiyama T."/>
            <person name="Sakayama H."/>
            <person name="Vries J.D."/>
            <person name="Buschmann H."/>
            <person name="Saint-Marcoux D."/>
            <person name="Ullrich K.K."/>
            <person name="Haas F.B."/>
            <person name="Vanderstraeten L."/>
            <person name="Becker D."/>
            <person name="Lang D."/>
            <person name="Vosolsobe S."/>
            <person name="Rombauts S."/>
            <person name="Wilhelmsson P.K.I."/>
            <person name="Janitza P."/>
            <person name="Kern R."/>
            <person name="Heyl A."/>
            <person name="Rumpler F."/>
            <person name="Villalobos L.I.A.C."/>
            <person name="Clay J.M."/>
            <person name="Skokan R."/>
            <person name="Toyoda A."/>
            <person name="Suzuki Y."/>
            <person name="Kagoshima H."/>
            <person name="Schijlen E."/>
            <person name="Tajeshwar N."/>
            <person name="Catarino B."/>
            <person name="Hetherington A.J."/>
            <person name="Saltykova A."/>
            <person name="Bonnot C."/>
            <person name="Breuninger H."/>
            <person name="Symeonidi A."/>
            <person name="Radhakrishnan G.V."/>
            <person name="Van Nieuwerburgh F."/>
            <person name="Deforce D."/>
            <person name="Chang C."/>
            <person name="Karol K.G."/>
            <person name="Hedrich R."/>
            <person name="Ulvskov P."/>
            <person name="Glockner G."/>
            <person name="Delwiche C.F."/>
            <person name="Petrasek J."/>
            <person name="Van de Peer Y."/>
            <person name="Friml J."/>
            <person name="Beilby M."/>
            <person name="Dolan L."/>
            <person name="Kohara Y."/>
            <person name="Sugano S."/>
            <person name="Fujiyama A."/>
            <person name="Delaux P.-M."/>
            <person name="Quint M."/>
            <person name="TheiBen G."/>
            <person name="Hagemann M."/>
            <person name="Harholt J."/>
            <person name="Dunand C."/>
            <person name="Zachgo S."/>
            <person name="Langdale J."/>
            <person name="Maumus F."/>
            <person name="Straeten D.V.D."/>
            <person name="Gould S.B."/>
            <person name="Rensing S.A."/>
        </authorList>
    </citation>
    <scope>NUCLEOTIDE SEQUENCE [LARGE SCALE GENOMIC DNA]</scope>
    <source>
        <strain evidence="7 8">S276</strain>
    </source>
</reference>
<evidence type="ECO:0000256" key="3">
    <source>
        <dbReference type="ARBA" id="ARBA00023125"/>
    </source>
</evidence>
<accession>A0A388KI20</accession>
<dbReference type="Gramene" id="GBG69676">
    <property type="protein sequence ID" value="GBG69676"/>
    <property type="gene ID" value="CBR_g4506"/>
</dbReference>
<evidence type="ECO:0000256" key="1">
    <source>
        <dbReference type="ARBA" id="ARBA00005909"/>
    </source>
</evidence>
<dbReference type="Proteomes" id="UP000265515">
    <property type="component" value="Unassembled WGS sequence"/>
</dbReference>
<evidence type="ECO:0000259" key="6">
    <source>
        <dbReference type="Pfam" id="PF05687"/>
    </source>
</evidence>
<dbReference type="InterPro" id="IPR033264">
    <property type="entry name" value="BZR"/>
</dbReference>
<dbReference type="PANTHER" id="PTHR31506:SF21">
    <property type="entry name" value="PROTEIN BZR1 HOMOLOG"/>
    <property type="match status" value="1"/>
</dbReference>
<feature type="region of interest" description="Disordered" evidence="5">
    <location>
        <begin position="116"/>
        <end position="146"/>
    </location>
</feature>
<evidence type="ECO:0000313" key="8">
    <source>
        <dbReference type="Proteomes" id="UP000265515"/>
    </source>
</evidence>
<evidence type="ECO:0000256" key="4">
    <source>
        <dbReference type="ARBA" id="ARBA00023163"/>
    </source>
</evidence>
<comment type="similarity">
    <text evidence="1">Belongs to the BZR/LAT61 family.</text>
</comment>
<keyword evidence="2" id="KW-0805">Transcription regulation</keyword>
<dbReference type="GO" id="GO:0006351">
    <property type="term" value="P:DNA-templated transcription"/>
    <property type="evidence" value="ECO:0007669"/>
    <property type="project" value="InterPro"/>
</dbReference>
<dbReference type="GO" id="GO:0003700">
    <property type="term" value="F:DNA-binding transcription factor activity"/>
    <property type="evidence" value="ECO:0007669"/>
    <property type="project" value="InterPro"/>
</dbReference>
<name>A0A388KI20_CHABU</name>
<organism evidence="7 8">
    <name type="scientific">Chara braunii</name>
    <name type="common">Braun's stonewort</name>
    <dbReference type="NCBI Taxonomy" id="69332"/>
    <lineage>
        <taxon>Eukaryota</taxon>
        <taxon>Viridiplantae</taxon>
        <taxon>Streptophyta</taxon>
        <taxon>Charophyceae</taxon>
        <taxon>Charales</taxon>
        <taxon>Characeae</taxon>
        <taxon>Chara</taxon>
    </lineage>
</organism>
<gene>
    <name evidence="7" type="ORF">CBR_g4506</name>
</gene>
<dbReference type="AlphaFoldDB" id="A0A388KI20"/>
<protein>
    <recommendedName>
        <fullName evidence="6">BES1/BZR1 plant transcription factor N-terminal domain-containing protein</fullName>
    </recommendedName>
</protein>
<keyword evidence="8" id="KW-1185">Reference proteome</keyword>
<dbReference type="EMBL" id="BFEA01000118">
    <property type="protein sequence ID" value="GBG69676.1"/>
    <property type="molecule type" value="Genomic_DNA"/>
</dbReference>
<sequence>MPRQVSLSQRQRHVEKERERRQRFHNIFESLRHHGNFRLGPRATDFDYLVAALAEAGWEVESDGRARRREDMAVTAVPCVVVAESSDIPDGLPCCKAIPIQKIAAAPHPQSWDMLPEDGDGEQMGCNKKKKKRGMTVTHVQGEDEQDVRHLSLPLKECRSAREAPVLSLA</sequence>
<evidence type="ECO:0000256" key="5">
    <source>
        <dbReference type="SAM" id="MobiDB-lite"/>
    </source>
</evidence>
<comment type="caution">
    <text evidence="7">The sequence shown here is derived from an EMBL/GenBank/DDBJ whole genome shotgun (WGS) entry which is preliminary data.</text>
</comment>
<feature type="domain" description="BES1/BZR1 plant transcription factor N-terminal" evidence="6">
    <location>
        <begin position="9"/>
        <end position="72"/>
    </location>
</feature>